<accession>A0ABU7NMA1</accession>
<comment type="caution">
    <text evidence="2">The sequence shown here is derived from an EMBL/GenBank/DDBJ whole genome shotgun (WGS) entry which is preliminary data.</text>
</comment>
<evidence type="ECO:0000313" key="3">
    <source>
        <dbReference type="Proteomes" id="UP001307760"/>
    </source>
</evidence>
<dbReference type="RefSeq" id="WP_330821247.1">
    <property type="nucleotide sequence ID" value="NZ_JAZBJP010000002.1"/>
</dbReference>
<keyword evidence="3" id="KW-1185">Reference proteome</keyword>
<organism evidence="2 3">
    <name type="scientific">Streptomyces bugieae</name>
    <dbReference type="NCBI Taxonomy" id="3098223"/>
    <lineage>
        <taxon>Bacteria</taxon>
        <taxon>Bacillati</taxon>
        <taxon>Actinomycetota</taxon>
        <taxon>Actinomycetes</taxon>
        <taxon>Kitasatosporales</taxon>
        <taxon>Streptomycetaceae</taxon>
        <taxon>Streptomyces</taxon>
    </lineage>
</organism>
<keyword evidence="1" id="KW-1133">Transmembrane helix</keyword>
<protein>
    <recommendedName>
        <fullName evidence="4">Secreted protein</fullName>
    </recommendedName>
</protein>
<dbReference type="EMBL" id="JAZBJP010000002">
    <property type="protein sequence ID" value="MEE4419572.1"/>
    <property type="molecule type" value="Genomic_DNA"/>
</dbReference>
<proteinExistence type="predicted"/>
<keyword evidence="1" id="KW-0812">Transmembrane</keyword>
<dbReference type="Proteomes" id="UP001307760">
    <property type="component" value="Unassembled WGS sequence"/>
</dbReference>
<evidence type="ECO:0000313" key="2">
    <source>
        <dbReference type="EMBL" id="MEE4419572.1"/>
    </source>
</evidence>
<name>A0ABU7NMA1_9ACTN</name>
<reference evidence="2 3" key="1">
    <citation type="submission" date="2023-12" db="EMBL/GenBank/DDBJ databases">
        <title>30 novel species of actinomycetes from the DSMZ collection.</title>
        <authorList>
            <person name="Nouioui I."/>
        </authorList>
    </citation>
    <scope>NUCLEOTIDE SEQUENCE [LARGE SCALE GENOMIC DNA]</scope>
    <source>
        <strain evidence="2 3">DSM 41528</strain>
    </source>
</reference>
<evidence type="ECO:0008006" key="4">
    <source>
        <dbReference type="Google" id="ProtNLM"/>
    </source>
</evidence>
<gene>
    <name evidence="2" type="ORF">V2J85_09425</name>
</gene>
<feature type="transmembrane region" description="Helical" evidence="1">
    <location>
        <begin position="6"/>
        <end position="28"/>
    </location>
</feature>
<evidence type="ECO:0000256" key="1">
    <source>
        <dbReference type="SAM" id="Phobius"/>
    </source>
</evidence>
<sequence length="195" mass="21434">MDEGKAALYAAIIGFAAAVIGTIVGGWVTWRAARHGADVAVQAAIEQVTGQAASEHTHWVRQERRTICGNILRHYCAVVDALSRLNTAARAGQPAEALIEEVMAAGRKLHHTCYETRLFGPDELHHAAARLAHATEDDIDAHKEYVRHLQSDDSTHTGLAEWHLREAALRVGEQATAFTRVCQQILLHGEKRPEE</sequence>
<keyword evidence="1" id="KW-0472">Membrane</keyword>